<proteinExistence type="predicted"/>
<dbReference type="EMBL" id="CAEKKB010000008">
    <property type="protein sequence ID" value="CAB4319963.1"/>
    <property type="molecule type" value="Genomic_DNA"/>
</dbReference>
<name>A0A6J5VUL7_PRUAR</name>
<sequence>MRMGWRLKGFYDRTKGNDGLETLKMLWRVWCIKKVRKIDGSRGEEGGVDVGDGVVECGMGEDGGVGGGDGFVVSGMDVESVGSKDSRGDMAGIVGWDDVKETRGDSKEV</sequence>
<protein>
    <submittedName>
        <fullName evidence="1">Uncharacterized protein</fullName>
    </submittedName>
</protein>
<gene>
    <name evidence="1" type="ORF">CURHAP_LOCUS48547</name>
    <name evidence="2" type="ORF">ORAREDHAP_LOCUS48079</name>
</gene>
<dbReference type="EMBL" id="CAEKDK010000008">
    <property type="protein sequence ID" value="CAB4289548.1"/>
    <property type="molecule type" value="Genomic_DNA"/>
</dbReference>
<dbReference type="Proteomes" id="UP000507222">
    <property type="component" value="Unassembled WGS sequence"/>
</dbReference>
<evidence type="ECO:0000313" key="2">
    <source>
        <dbReference type="EMBL" id="CAB4319963.1"/>
    </source>
</evidence>
<dbReference type="Proteomes" id="UP000507245">
    <property type="component" value="Unassembled WGS sequence"/>
</dbReference>
<reference evidence="1 3" key="2">
    <citation type="submission" date="2020-05" db="EMBL/GenBank/DDBJ databases">
        <authorList>
            <person name="Campoy J."/>
            <person name="Schneeberger K."/>
            <person name="Spophaly S."/>
        </authorList>
    </citation>
    <scope>NUCLEOTIDE SEQUENCE [LARGE SCALE GENOMIC DNA]</scope>
    <source>
        <strain evidence="1">PruArmRojPasFocal</strain>
    </source>
</reference>
<evidence type="ECO:0000313" key="1">
    <source>
        <dbReference type="EMBL" id="CAB4289548.1"/>
    </source>
</evidence>
<evidence type="ECO:0000313" key="4">
    <source>
        <dbReference type="Proteomes" id="UP000507245"/>
    </source>
</evidence>
<organism evidence="1 3">
    <name type="scientific">Prunus armeniaca</name>
    <name type="common">Apricot</name>
    <name type="synonym">Armeniaca vulgaris</name>
    <dbReference type="NCBI Taxonomy" id="36596"/>
    <lineage>
        <taxon>Eukaryota</taxon>
        <taxon>Viridiplantae</taxon>
        <taxon>Streptophyta</taxon>
        <taxon>Embryophyta</taxon>
        <taxon>Tracheophyta</taxon>
        <taxon>Spermatophyta</taxon>
        <taxon>Magnoliopsida</taxon>
        <taxon>eudicotyledons</taxon>
        <taxon>Gunneridae</taxon>
        <taxon>Pentapetalae</taxon>
        <taxon>rosids</taxon>
        <taxon>fabids</taxon>
        <taxon>Rosales</taxon>
        <taxon>Rosaceae</taxon>
        <taxon>Amygdaloideae</taxon>
        <taxon>Amygdaleae</taxon>
        <taxon>Prunus</taxon>
    </lineage>
</organism>
<keyword evidence="4" id="KW-1185">Reference proteome</keyword>
<dbReference type="AlphaFoldDB" id="A0A6J5VUL7"/>
<accession>A0A6J5VUL7</accession>
<evidence type="ECO:0000313" key="3">
    <source>
        <dbReference type="Proteomes" id="UP000507222"/>
    </source>
</evidence>
<reference evidence="4" key="1">
    <citation type="journal article" date="2020" name="Genome Biol.">
        <title>Gamete binning: chromosome-level and haplotype-resolved genome assembly enabled by high-throughput single-cell sequencing of gamete genomes.</title>
        <authorList>
            <person name="Campoy J.A."/>
            <person name="Sun H."/>
            <person name="Goel M."/>
            <person name="Jiao W.-B."/>
            <person name="Folz-Donahue K."/>
            <person name="Wang N."/>
            <person name="Rubio M."/>
            <person name="Liu C."/>
            <person name="Kukat C."/>
            <person name="Ruiz D."/>
            <person name="Huettel B."/>
            <person name="Schneeberger K."/>
        </authorList>
    </citation>
    <scope>NUCLEOTIDE SEQUENCE [LARGE SCALE GENOMIC DNA]</scope>
    <source>
        <strain evidence="4">cv. Rojo Pasion</strain>
    </source>
</reference>